<evidence type="ECO:0000313" key="4">
    <source>
        <dbReference type="Proteomes" id="UP000593566"/>
    </source>
</evidence>
<evidence type="ECO:0000313" key="3">
    <source>
        <dbReference type="EMBL" id="KAF6230468.1"/>
    </source>
</evidence>
<keyword evidence="1" id="KW-0472">Membrane</keyword>
<name>A0A8H6FL11_9LECA</name>
<evidence type="ECO:0000256" key="1">
    <source>
        <dbReference type="SAM" id="Phobius"/>
    </source>
</evidence>
<dbReference type="PANTHER" id="PTHR37783:SF1">
    <property type="entry name" value="MEMBRANE PROTEIN, PUTATIVE (AFU_ORTHOLOGUE AFUA_1G04315)-RELATED"/>
    <property type="match status" value="1"/>
</dbReference>
<dbReference type="Pfam" id="PF10615">
    <property type="entry name" value="DUF2470"/>
    <property type="match status" value="1"/>
</dbReference>
<dbReference type="AlphaFoldDB" id="A0A8H6FL11"/>
<dbReference type="RefSeq" id="XP_037157725.1">
    <property type="nucleotide sequence ID" value="XM_037295724.1"/>
</dbReference>
<dbReference type="GeneID" id="59333217"/>
<dbReference type="PANTHER" id="PTHR37783">
    <property type="entry name" value="MEMBRANE PROTEIN, PUTATIVE (AFU_ORTHOLOGUE AFUA_1G04315)-RELATED"/>
    <property type="match status" value="1"/>
</dbReference>
<organism evidence="3 4">
    <name type="scientific">Letharia lupina</name>
    <dbReference type="NCBI Taxonomy" id="560253"/>
    <lineage>
        <taxon>Eukaryota</taxon>
        <taxon>Fungi</taxon>
        <taxon>Dikarya</taxon>
        <taxon>Ascomycota</taxon>
        <taxon>Pezizomycotina</taxon>
        <taxon>Lecanoromycetes</taxon>
        <taxon>OSLEUM clade</taxon>
        <taxon>Lecanoromycetidae</taxon>
        <taxon>Lecanorales</taxon>
        <taxon>Lecanorineae</taxon>
        <taxon>Parmeliaceae</taxon>
        <taxon>Letharia</taxon>
    </lineage>
</organism>
<feature type="domain" description="DUF2470" evidence="2">
    <location>
        <begin position="14"/>
        <end position="88"/>
    </location>
</feature>
<dbReference type="Proteomes" id="UP000593566">
    <property type="component" value="Unassembled WGS sequence"/>
</dbReference>
<keyword evidence="4" id="KW-1185">Reference proteome</keyword>
<gene>
    <name evidence="3" type="ORF">HO133_004811</name>
</gene>
<dbReference type="Gene3D" id="3.20.180.10">
    <property type="entry name" value="PNP-oxidase-like"/>
    <property type="match status" value="1"/>
</dbReference>
<keyword evidence="1" id="KW-0812">Transmembrane</keyword>
<dbReference type="InterPro" id="IPR037119">
    <property type="entry name" value="Haem_oxidase_HugZ-like_sf"/>
</dbReference>
<accession>A0A8H6FL11</accession>
<proteinExistence type="predicted"/>
<dbReference type="InterPro" id="IPR019595">
    <property type="entry name" value="DUF2470"/>
</dbReference>
<keyword evidence="1" id="KW-1133">Transmembrane helix</keyword>
<reference evidence="3 4" key="1">
    <citation type="journal article" date="2020" name="Genomics">
        <title>Complete, high-quality genomes from long-read metagenomic sequencing of two wolf lichen thalli reveals enigmatic genome architecture.</title>
        <authorList>
            <person name="McKenzie S.K."/>
            <person name="Walston R.F."/>
            <person name="Allen J.L."/>
        </authorList>
    </citation>
    <scope>NUCLEOTIDE SEQUENCE [LARGE SCALE GENOMIC DNA]</scope>
    <source>
        <strain evidence="3">WasteWater1</strain>
    </source>
</reference>
<sequence length="227" mass="25874">MADKPSKSTDGAAKQRIITHMNNDHQDSLIRYLQYYAQLSSFSARNAHLADISFTDLTILSSSGTPHTVPIKPAMTSWSEARPRVVAMDAEAVAGLGASNITVKKYKPPRGFMTVVFVACALTHIFFCRRANFEPGSILYDALFKYVPSLANFCRTIQAPLFWFMIVVHGGEAVWMAKSRLEKHTVRIFSRVWWMWVLSCYMEGFGSYVRFDECVREEQEKREGMKH</sequence>
<evidence type="ECO:0000259" key="2">
    <source>
        <dbReference type="Pfam" id="PF10615"/>
    </source>
</evidence>
<feature type="transmembrane region" description="Helical" evidence="1">
    <location>
        <begin position="157"/>
        <end position="177"/>
    </location>
</feature>
<protein>
    <recommendedName>
        <fullName evidence="2">DUF2470 domain-containing protein</fullName>
    </recommendedName>
</protein>
<feature type="transmembrane region" description="Helical" evidence="1">
    <location>
        <begin position="111"/>
        <end position="127"/>
    </location>
</feature>
<dbReference type="EMBL" id="JACCJB010000002">
    <property type="protein sequence ID" value="KAF6230468.1"/>
    <property type="molecule type" value="Genomic_DNA"/>
</dbReference>
<comment type="caution">
    <text evidence="3">The sequence shown here is derived from an EMBL/GenBank/DDBJ whole genome shotgun (WGS) entry which is preliminary data.</text>
</comment>